<protein>
    <recommendedName>
        <fullName evidence="2">RmlD-like substrate binding domain-containing protein</fullName>
    </recommendedName>
</protein>
<reference evidence="4" key="1">
    <citation type="journal article" date="2013" name="Nature">
        <title>Pan genome of the phytoplankton Emiliania underpins its global distribution.</title>
        <authorList>
            <person name="Read B.A."/>
            <person name="Kegel J."/>
            <person name="Klute M.J."/>
            <person name="Kuo A."/>
            <person name="Lefebvre S.C."/>
            <person name="Maumus F."/>
            <person name="Mayer C."/>
            <person name="Miller J."/>
            <person name="Monier A."/>
            <person name="Salamov A."/>
            <person name="Young J."/>
            <person name="Aguilar M."/>
            <person name="Claverie J.M."/>
            <person name="Frickenhaus S."/>
            <person name="Gonzalez K."/>
            <person name="Herman E.K."/>
            <person name="Lin Y.C."/>
            <person name="Napier J."/>
            <person name="Ogata H."/>
            <person name="Sarno A.F."/>
            <person name="Shmutz J."/>
            <person name="Schroeder D."/>
            <person name="de Vargas C."/>
            <person name="Verret F."/>
            <person name="von Dassow P."/>
            <person name="Valentin K."/>
            <person name="Van de Peer Y."/>
            <person name="Wheeler G."/>
            <person name="Dacks J.B."/>
            <person name="Delwiche C.F."/>
            <person name="Dyhrman S.T."/>
            <person name="Glockner G."/>
            <person name="John U."/>
            <person name="Richards T."/>
            <person name="Worden A.Z."/>
            <person name="Zhang X."/>
            <person name="Grigoriev I.V."/>
            <person name="Allen A.E."/>
            <person name="Bidle K."/>
            <person name="Borodovsky M."/>
            <person name="Bowler C."/>
            <person name="Brownlee C."/>
            <person name="Cock J.M."/>
            <person name="Elias M."/>
            <person name="Gladyshev V.N."/>
            <person name="Groth M."/>
            <person name="Guda C."/>
            <person name="Hadaegh A."/>
            <person name="Iglesias-Rodriguez M.D."/>
            <person name="Jenkins J."/>
            <person name="Jones B.M."/>
            <person name="Lawson T."/>
            <person name="Leese F."/>
            <person name="Lindquist E."/>
            <person name="Lobanov A."/>
            <person name="Lomsadze A."/>
            <person name="Malik S.B."/>
            <person name="Marsh M.E."/>
            <person name="Mackinder L."/>
            <person name="Mock T."/>
            <person name="Mueller-Roeber B."/>
            <person name="Pagarete A."/>
            <person name="Parker M."/>
            <person name="Probert I."/>
            <person name="Quesneville H."/>
            <person name="Raines C."/>
            <person name="Rensing S.A."/>
            <person name="Riano-Pachon D.M."/>
            <person name="Richier S."/>
            <person name="Rokitta S."/>
            <person name="Shiraiwa Y."/>
            <person name="Soanes D.M."/>
            <person name="van der Giezen M."/>
            <person name="Wahlund T.M."/>
            <person name="Williams B."/>
            <person name="Wilson W."/>
            <person name="Wolfe G."/>
            <person name="Wurch L.L."/>
        </authorList>
    </citation>
    <scope>NUCLEOTIDE SEQUENCE</scope>
</reference>
<dbReference type="STRING" id="2903.R1CQR9"/>
<dbReference type="eggNOG" id="KOG1430">
    <property type="taxonomic scope" value="Eukaryota"/>
</dbReference>
<dbReference type="RefSeq" id="XP_005777782.1">
    <property type="nucleotide sequence ID" value="XM_005777725.1"/>
</dbReference>
<proteinExistence type="predicted"/>
<sequence length="344" mass="35584">MPGSLEGLRALSPAEEYLRIVASAAARGLAPPDKTVLITGASGYLGQHLIAHLARTFPTWRLAAAYGGLDTFAEDFGAVCACVQLDLTDGAAVTALVSEVKPDVVLHLAAISSPAVCERDPARARAVNECPPLLAAVPAHACFVFLSTDQVYDGLAAPYTETSAAAPVNVYGQSKLSFERALTAALPSRSVCLRSSLILGPPTPGRHRYKQPTGTDHRVSFRSSPSSDAQVRSVVWVGDIVSILASLARDGVSPQSAGVYNMGGPERVTRVEVAEAVAAQGGYDAPQLIRPVARSSLPPAARAVASPPDISMDSTKLRSLTGHPATRLAEMVAGAAAAAGASPF</sequence>
<dbReference type="KEGG" id="ehx:EMIHUDRAFT_115555"/>
<organism evidence="3 4">
    <name type="scientific">Emiliania huxleyi (strain CCMP1516)</name>
    <dbReference type="NCBI Taxonomy" id="280463"/>
    <lineage>
        <taxon>Eukaryota</taxon>
        <taxon>Haptista</taxon>
        <taxon>Haptophyta</taxon>
        <taxon>Prymnesiophyceae</taxon>
        <taxon>Isochrysidales</taxon>
        <taxon>Noelaerhabdaceae</taxon>
        <taxon>Emiliania</taxon>
    </lineage>
</organism>
<feature type="region of interest" description="Disordered" evidence="1">
    <location>
        <begin position="203"/>
        <end position="224"/>
    </location>
</feature>
<name>A0A0D3JPB8_EMIH1</name>
<dbReference type="HOGENOM" id="CLU_045518_2_3_1"/>
<dbReference type="Pfam" id="PF04321">
    <property type="entry name" value="RmlD_sub_bind"/>
    <property type="match status" value="1"/>
</dbReference>
<dbReference type="PANTHER" id="PTHR43242">
    <property type="entry name" value="NAD(P)-BINDING ROSSMANN-FOLD SUPERFAMILY PROTEIN"/>
    <property type="match status" value="1"/>
</dbReference>
<evidence type="ECO:0000256" key="1">
    <source>
        <dbReference type="SAM" id="MobiDB-lite"/>
    </source>
</evidence>
<dbReference type="AlphaFoldDB" id="A0A0D3JPB8"/>
<evidence type="ECO:0000259" key="2">
    <source>
        <dbReference type="Pfam" id="PF04321"/>
    </source>
</evidence>
<dbReference type="Proteomes" id="UP000013827">
    <property type="component" value="Unassembled WGS sequence"/>
</dbReference>
<keyword evidence="4" id="KW-1185">Reference proteome</keyword>
<dbReference type="Gene3D" id="3.40.50.720">
    <property type="entry name" value="NAD(P)-binding Rossmann-like Domain"/>
    <property type="match status" value="1"/>
</dbReference>
<dbReference type="EnsemblProtists" id="EOD25353">
    <property type="protein sequence ID" value="EOD25353"/>
    <property type="gene ID" value="EMIHUDRAFT_115555"/>
</dbReference>
<dbReference type="PANTHER" id="PTHR43242:SF1">
    <property type="entry name" value="NAD(P)-BINDING ROSSMANN-FOLD SUPERFAMILY PROTEIN"/>
    <property type="match status" value="1"/>
</dbReference>
<dbReference type="GeneID" id="17270898"/>
<evidence type="ECO:0000313" key="3">
    <source>
        <dbReference type="EnsemblProtists" id="EOD25353"/>
    </source>
</evidence>
<evidence type="ECO:0000313" key="4">
    <source>
        <dbReference type="Proteomes" id="UP000013827"/>
    </source>
</evidence>
<dbReference type="InterPro" id="IPR036291">
    <property type="entry name" value="NAD(P)-bd_dom_sf"/>
</dbReference>
<feature type="domain" description="RmlD-like substrate binding" evidence="2">
    <location>
        <begin position="35"/>
        <end position="330"/>
    </location>
</feature>
<accession>A0A0D3JPB8</accession>
<reference evidence="3" key="2">
    <citation type="submission" date="2024-10" db="UniProtKB">
        <authorList>
            <consortium name="EnsemblProtists"/>
        </authorList>
    </citation>
    <scope>IDENTIFICATION</scope>
</reference>
<dbReference type="PaxDb" id="2903-EOD25353"/>
<dbReference type="InterPro" id="IPR029903">
    <property type="entry name" value="RmlD-like-bd"/>
</dbReference>
<dbReference type="SUPFAM" id="SSF51735">
    <property type="entry name" value="NAD(P)-binding Rossmann-fold domains"/>
    <property type="match status" value="1"/>
</dbReference>